<dbReference type="PROSITE" id="PS01187">
    <property type="entry name" value="EGF_CA"/>
    <property type="match status" value="4"/>
</dbReference>
<keyword evidence="16" id="KW-1185">Reference proteome</keyword>
<dbReference type="PROSITE" id="PS00010">
    <property type="entry name" value="ASX_HYDROXYL"/>
    <property type="match status" value="4"/>
</dbReference>
<evidence type="ECO:0000256" key="1">
    <source>
        <dbReference type="ARBA" id="ARBA00004498"/>
    </source>
</evidence>
<dbReference type="GO" id="GO:0005576">
    <property type="term" value="C:extracellular region"/>
    <property type="evidence" value="ECO:0007669"/>
    <property type="project" value="InterPro"/>
</dbReference>
<dbReference type="PROSITE" id="PS50026">
    <property type="entry name" value="EGF_3"/>
    <property type="match status" value="3"/>
</dbReference>
<feature type="compositionally biased region" description="Basic and acidic residues" evidence="11">
    <location>
        <begin position="586"/>
        <end position="596"/>
    </location>
</feature>
<feature type="chain" id="PRO_5043399748" evidence="12">
    <location>
        <begin position="26"/>
        <end position="1353"/>
    </location>
</feature>
<protein>
    <submittedName>
        <fullName evidence="15">Fibulin 2</fullName>
    </submittedName>
</protein>
<evidence type="ECO:0000313" key="16">
    <source>
        <dbReference type="Proteomes" id="UP000007635"/>
    </source>
</evidence>
<feature type="signal peptide" evidence="12">
    <location>
        <begin position="1"/>
        <end position="25"/>
    </location>
</feature>
<accession>G3PB10</accession>
<keyword evidence="12" id="KW-0732">Signal</keyword>
<evidence type="ECO:0000256" key="9">
    <source>
        <dbReference type="ARBA" id="ARBA00023180"/>
    </source>
</evidence>
<feature type="compositionally biased region" description="Basic and acidic residues" evidence="11">
    <location>
        <begin position="282"/>
        <end position="306"/>
    </location>
</feature>
<dbReference type="PROSITE" id="PS01186">
    <property type="entry name" value="EGF_2"/>
    <property type="match status" value="4"/>
</dbReference>
<reference evidence="15" key="2">
    <citation type="submission" date="2025-08" db="UniProtKB">
        <authorList>
            <consortium name="Ensembl"/>
        </authorList>
    </citation>
    <scope>IDENTIFICATION</scope>
</reference>
<evidence type="ECO:0000256" key="3">
    <source>
        <dbReference type="ARBA" id="ARBA00022525"/>
    </source>
</evidence>
<evidence type="ECO:0000256" key="6">
    <source>
        <dbReference type="ARBA" id="ARBA00022737"/>
    </source>
</evidence>
<feature type="region of interest" description="Disordered" evidence="11">
    <location>
        <begin position="501"/>
        <end position="603"/>
    </location>
</feature>
<evidence type="ECO:0000256" key="11">
    <source>
        <dbReference type="SAM" id="MobiDB-lite"/>
    </source>
</evidence>
<feature type="compositionally biased region" description="Basic and acidic residues" evidence="11">
    <location>
        <begin position="559"/>
        <end position="571"/>
    </location>
</feature>
<feature type="domain" description="EGF-like" evidence="14">
    <location>
        <begin position="1069"/>
        <end position="1110"/>
    </location>
</feature>
<keyword evidence="7" id="KW-0106">Calcium</keyword>
<feature type="compositionally biased region" description="Polar residues" evidence="11">
    <location>
        <begin position="395"/>
        <end position="405"/>
    </location>
</feature>
<sequence>MSALKAAVTLLRCAFLFHCASVSLSQPDCTGADCPQLDNCIEEVLEPAGCCVSCLQRGCTCEGYQYYDCVNAGFKNGKVAEGDSYFVDYGSTECSCPLGGGRISCYYNSCPDMPPNCIDASEPVNGCAQCERVGCVHGEQKYDAGHSFHVDPCRVCHCPSKGGKVMCYPVPDCDPHQVHKPMFAAPTGGDTASRPNSYPYRFDQLDQLIPPQHLPPNGNLPLFKPLPLDKDDPEEYDYGATAFPDPYLQSLVFPTQSSPSEKVISVSRGSERPDQTSALQSFERHSKLELRERHGVHVNPAEREDLAESPPRAQRSTSRPRVHTASLQPPQGSTSARGLLFSDQTTQKYLENPLHALKGVVFPLNGGLGSEKDPEYPQTSAVHHQRSSEMKTHHQNASDSVTPTRPGTPMNISHPVRGTHTRNNQQRLSDTEDFPLYLPKSPESTIHPEATSNGQKDLQGTGQADMEEEMEAEVIEEAEEDIVTIHGVTEPEGRDVLFQTKSAQQEESDVESESSNLASLYPEAAPEPSTSPPRRPEYPTTPASLRVTASQPPAGVELNKSESTGRPDQELFKLPGADQVEVTEPEEGRSYPEVKPDGGPGASVEEQLQSCCAAGQKWASEKHHCDHMTPLDQDVCSVAWKQCCLSSVKERRCASGMASARGGDTCAVEKEHQCTDDSHQVCCSCCALGLRLRRRGRGCDAHQHLGFPCGHVFLACCEDEEEEEEEGESQIPLRRKLKPGPTSTPSKVSDGKFPNEAFSIGAADERANAVGDPEDVDECRLLAGQLCQHTCTNVWGSYRCGCDRGYVLQRDGHSCAPVSPDEDNGVPEYGPAAVPTQGALAGGTTPGLDPCAENGPCGQRCAVAAGRARCSCFPGFSLKTDGHTCEDMDECATGAHGCRPGEHCVNTVGSFACEQRVACPAGYRRRNGVCEDADECALRTHNCGTGFACQNTAGSFLCKPRHKCISGFTQDSHGNCVDVDECSSLSEPCSSGFNCVNTVGSYTCQQKVIMCSHGHHVGPDGARCVDIDECQVGTHRCGGGQICHNLPGSYRCDCQTGYQYDALRKACTDVNECWRHTGRLCAQTCENTPGSYRCSCAAGFSLAADGKNCEDVNECDHSPCSQECANIQSSYQCYCRQGYFLKEDGHTCEDIDECSQSIGNLCTFKCVNVAGSYQCACPPRGYVMSANGRTCKDLDECSAGTHNCSLGQNCYNLQGGFRCLSLDCPPNYKKVSDTRCERTSCPSSSLDCQKAPVRITHYQLSFQTNIITPAQIFRIGPSPAYAGDHVVISVVKGNKEGYFGTRKLNGFTGAVYLQRQVRQPKDFLIDVEMKLLRQGTVTSFLARIYVFITSSTM</sequence>
<dbReference type="GO" id="GO:0005509">
    <property type="term" value="F:calcium ion binding"/>
    <property type="evidence" value="ECO:0007669"/>
    <property type="project" value="InterPro"/>
</dbReference>
<comment type="caution">
    <text evidence="10">Lacks conserved residue(s) required for the propagation of feature annotation.</text>
</comment>
<keyword evidence="4" id="KW-0272">Extracellular matrix</keyword>
<dbReference type="PROSITE" id="PS01178">
    <property type="entry name" value="ANAPHYLATOXIN_2"/>
    <property type="match status" value="2"/>
</dbReference>
<comment type="similarity">
    <text evidence="2">Belongs to the fibulin family.</text>
</comment>
<evidence type="ECO:0000256" key="7">
    <source>
        <dbReference type="ARBA" id="ARBA00022837"/>
    </source>
</evidence>
<evidence type="ECO:0000256" key="12">
    <source>
        <dbReference type="SAM" id="SignalP"/>
    </source>
</evidence>
<keyword evidence="8" id="KW-1015">Disulfide bond</keyword>
<dbReference type="SUPFAM" id="SSF57184">
    <property type="entry name" value="Growth factor receptor domain"/>
    <property type="match status" value="1"/>
</dbReference>
<keyword evidence="3" id="KW-0964">Secreted</keyword>
<organism evidence="15 16">
    <name type="scientific">Gasterosteus aculeatus aculeatus</name>
    <name type="common">three-spined stickleback</name>
    <dbReference type="NCBI Taxonomy" id="481459"/>
    <lineage>
        <taxon>Eukaryota</taxon>
        <taxon>Metazoa</taxon>
        <taxon>Chordata</taxon>
        <taxon>Craniata</taxon>
        <taxon>Vertebrata</taxon>
        <taxon>Euteleostomi</taxon>
        <taxon>Actinopterygii</taxon>
        <taxon>Neopterygii</taxon>
        <taxon>Teleostei</taxon>
        <taxon>Neoteleostei</taxon>
        <taxon>Acanthomorphata</taxon>
        <taxon>Eupercaria</taxon>
        <taxon>Perciformes</taxon>
        <taxon>Cottioidei</taxon>
        <taxon>Gasterosteales</taxon>
        <taxon>Gasterosteidae</taxon>
        <taxon>Gasterosteus</taxon>
    </lineage>
</organism>
<dbReference type="FunFam" id="2.10.25.10:FF:000341">
    <property type="entry name" value="Fibulin 2"/>
    <property type="match status" value="1"/>
</dbReference>
<dbReference type="InterPro" id="IPR000152">
    <property type="entry name" value="EGF-type_Asp/Asn_hydroxyl_site"/>
</dbReference>
<dbReference type="InterPro" id="IPR056612">
    <property type="entry name" value="FIBL-2_dom"/>
</dbReference>
<dbReference type="PANTHER" id="PTHR24034">
    <property type="entry name" value="EGF-LIKE DOMAIN-CONTAINING PROTEIN"/>
    <property type="match status" value="1"/>
</dbReference>
<dbReference type="InterPro" id="IPR049883">
    <property type="entry name" value="NOTCH1_EGF-like"/>
</dbReference>
<dbReference type="RefSeq" id="XP_040060241.1">
    <property type="nucleotide sequence ID" value="XM_040204307.1"/>
</dbReference>
<evidence type="ECO:0000256" key="2">
    <source>
        <dbReference type="ARBA" id="ARBA00006127"/>
    </source>
</evidence>
<dbReference type="Pfam" id="PF24532">
    <property type="entry name" value="FIBL-2"/>
    <property type="match status" value="1"/>
</dbReference>
<evidence type="ECO:0000256" key="8">
    <source>
        <dbReference type="ARBA" id="ARBA00023157"/>
    </source>
</evidence>
<dbReference type="InterPro" id="IPR050751">
    <property type="entry name" value="ECM_structural_protein"/>
</dbReference>
<dbReference type="Bgee" id="ENSGACG00000011170">
    <property type="expression patterns" value="Expressed in muscle tissue and 5 other cell types or tissues"/>
</dbReference>
<evidence type="ECO:0000259" key="14">
    <source>
        <dbReference type="PROSITE" id="PS50026"/>
    </source>
</evidence>
<dbReference type="FunFam" id="2.10.25.10:FF:000139">
    <property type="entry name" value="Fibulin-1"/>
    <property type="match status" value="1"/>
</dbReference>
<dbReference type="InterPro" id="IPR026823">
    <property type="entry name" value="cEGF"/>
</dbReference>
<dbReference type="InterPro" id="IPR000742">
    <property type="entry name" value="EGF"/>
</dbReference>
<reference evidence="15 16" key="1">
    <citation type="journal article" date="2021" name="G3 (Bethesda)">
        <title>Improved contiguity of the threespine stickleback genome using long-read sequencing.</title>
        <authorList>
            <person name="Nath S."/>
            <person name="Shaw D.E."/>
            <person name="White M.A."/>
        </authorList>
    </citation>
    <scope>NUCLEOTIDE SEQUENCE [LARGE SCALE GENOMIC DNA]</scope>
    <source>
        <strain evidence="15 16">Lake Benthic</strain>
    </source>
</reference>
<keyword evidence="9" id="KW-0325">Glycoprotein</keyword>
<feature type="region of interest" description="Disordered" evidence="11">
    <location>
        <begin position="262"/>
        <end position="337"/>
    </location>
</feature>
<feature type="region of interest" description="Disordered" evidence="11">
    <location>
        <begin position="369"/>
        <end position="471"/>
    </location>
</feature>
<feature type="compositionally biased region" description="Polar residues" evidence="11">
    <location>
        <begin position="314"/>
        <end position="337"/>
    </location>
</feature>
<dbReference type="Pfam" id="PF22914">
    <property type="entry name" value="Fibulin_C"/>
    <property type="match status" value="1"/>
</dbReference>
<dbReference type="Ensembl" id="ENSGACT00000014812.2">
    <property type="protein sequence ID" value="ENSGACP00000014784.2"/>
    <property type="gene ID" value="ENSGACG00000011170.2"/>
</dbReference>
<feature type="compositionally biased region" description="Polar residues" evidence="11">
    <location>
        <begin position="450"/>
        <end position="462"/>
    </location>
</feature>
<dbReference type="Proteomes" id="UP000007635">
    <property type="component" value="Chromosome XVII"/>
</dbReference>
<feature type="region of interest" description="Disordered" evidence="11">
    <location>
        <begin position="725"/>
        <end position="755"/>
    </location>
</feature>
<comment type="subcellular location">
    <subcellularLocation>
        <location evidence="1">Secreted</location>
        <location evidence="1">Extracellular space</location>
        <location evidence="1">Extracellular matrix</location>
    </subcellularLocation>
</comment>
<dbReference type="SMART" id="SM00181">
    <property type="entry name" value="EGF"/>
    <property type="match status" value="10"/>
</dbReference>
<feature type="domain" description="EGF-like" evidence="14">
    <location>
        <begin position="1026"/>
        <end position="1068"/>
    </location>
</feature>
<evidence type="ECO:0000256" key="4">
    <source>
        <dbReference type="ARBA" id="ARBA00022530"/>
    </source>
</evidence>
<dbReference type="PANTHER" id="PTHR24034:SF158">
    <property type="entry name" value="FIBULIN 2"/>
    <property type="match status" value="1"/>
</dbReference>
<dbReference type="CDD" id="cd00054">
    <property type="entry name" value="EGF_CA"/>
    <property type="match status" value="7"/>
</dbReference>
<evidence type="ECO:0000259" key="13">
    <source>
        <dbReference type="PROSITE" id="PS01178"/>
    </source>
</evidence>
<dbReference type="InterPro" id="IPR009030">
    <property type="entry name" value="Growth_fac_rcpt_cys_sf"/>
</dbReference>
<dbReference type="FunFam" id="2.10.25.10:FF:000078">
    <property type="entry name" value="Fibulin-1"/>
    <property type="match status" value="2"/>
</dbReference>
<keyword evidence="6" id="KW-0677">Repeat</keyword>
<dbReference type="FunFam" id="2.10.25.10:FF:000010">
    <property type="entry name" value="Pro-epidermal growth factor"/>
    <property type="match status" value="2"/>
</dbReference>
<name>G3PB10_GASAC</name>
<feature type="domain" description="EGF-like" evidence="14">
    <location>
        <begin position="1111"/>
        <end position="1149"/>
    </location>
</feature>
<dbReference type="GeneTree" id="ENSGT00940000156047"/>
<dbReference type="SUPFAM" id="SSF57196">
    <property type="entry name" value="EGF/Laminin"/>
    <property type="match status" value="5"/>
</dbReference>
<dbReference type="InterPro" id="IPR055088">
    <property type="entry name" value="Fibulin_C"/>
</dbReference>
<evidence type="ECO:0000256" key="5">
    <source>
        <dbReference type="ARBA" id="ARBA00022536"/>
    </source>
</evidence>
<reference evidence="15" key="3">
    <citation type="submission" date="2025-09" db="UniProtKB">
        <authorList>
            <consortium name="Ensembl"/>
        </authorList>
    </citation>
    <scope>IDENTIFICATION</scope>
</reference>
<keyword evidence="5 10" id="KW-0245">EGF-like domain</keyword>
<dbReference type="Gene3D" id="2.10.25.10">
    <property type="entry name" value="Laminin"/>
    <property type="match status" value="10"/>
</dbReference>
<feature type="domain" description="Anaphylatoxin-like" evidence="13">
    <location>
        <begin position="685"/>
        <end position="717"/>
    </location>
</feature>
<feature type="domain" description="Anaphylatoxin-like" evidence="13">
    <location>
        <begin position="611"/>
        <end position="644"/>
    </location>
</feature>
<feature type="region of interest" description="Disordered" evidence="11">
    <location>
        <begin position="209"/>
        <end position="235"/>
    </location>
</feature>
<dbReference type="AlphaFoldDB" id="G3PB10"/>
<dbReference type="SMART" id="SM00104">
    <property type="entry name" value="ANATO"/>
    <property type="match status" value="2"/>
</dbReference>
<evidence type="ECO:0000313" key="15">
    <source>
        <dbReference type="Ensembl" id="ENSGACP00000014784.2"/>
    </source>
</evidence>
<dbReference type="GeneID" id="120835404"/>
<dbReference type="Pfam" id="PF12662">
    <property type="entry name" value="cEGF"/>
    <property type="match status" value="2"/>
</dbReference>
<proteinExistence type="inferred from homology"/>
<dbReference type="Pfam" id="PF07645">
    <property type="entry name" value="EGF_CA"/>
    <property type="match status" value="6"/>
</dbReference>
<dbReference type="InterPro" id="IPR018097">
    <property type="entry name" value="EGF_Ca-bd_CS"/>
</dbReference>
<dbReference type="InterPro" id="IPR001881">
    <property type="entry name" value="EGF-like_Ca-bd_dom"/>
</dbReference>
<dbReference type="InterPro" id="IPR000020">
    <property type="entry name" value="Anaphylatoxin/fibulin"/>
</dbReference>
<dbReference type="RefSeq" id="XP_040060242.1">
    <property type="nucleotide sequence ID" value="XM_040204308.1"/>
</dbReference>
<dbReference type="PROSITE" id="PS01177">
    <property type="entry name" value="ANAPHYLATOXIN_1"/>
    <property type="match status" value="1"/>
</dbReference>
<dbReference type="SMART" id="SM00179">
    <property type="entry name" value="EGF_CA"/>
    <property type="match status" value="10"/>
</dbReference>
<evidence type="ECO:0000256" key="10">
    <source>
        <dbReference type="PROSITE-ProRule" id="PRU00076"/>
    </source>
</evidence>